<protein>
    <recommendedName>
        <fullName evidence="4">Phage integrase family protein</fullName>
    </recommendedName>
</protein>
<sequence length="204" mass="23051">MDRIDRGDALAFRSWWASKVEAGKAKAETANKDFGHLSQIVSTWCELKVHGDLENPFSKLRFDEAIDPENRRPAFSRDWVRGKLLARGALDGLNEEARDAFLVLINTGLRPSEVLSCPLEDYCLDAPIPFIRVAPNGRELKQRHTAREIPLIGVSLAAAMRIAKRGGIHRYPHKATSWSNLVNKYLMVNILRETPAHSVYSLRH</sequence>
<keyword evidence="3" id="KW-1185">Reference proteome</keyword>
<accession>A0ABU8QF69</accession>
<dbReference type="Proteomes" id="UP001368270">
    <property type="component" value="Unassembled WGS sequence"/>
</dbReference>
<dbReference type="EMBL" id="JBBGAZ010000003">
    <property type="protein sequence ID" value="MEJ5218072.1"/>
    <property type="molecule type" value="Genomic_DNA"/>
</dbReference>
<comment type="caution">
    <text evidence="2">The sequence shown here is derived from an EMBL/GenBank/DDBJ whole genome shotgun (WGS) entry which is preliminary data.</text>
</comment>
<evidence type="ECO:0000313" key="2">
    <source>
        <dbReference type="EMBL" id="MEJ5218072.1"/>
    </source>
</evidence>
<gene>
    <name evidence="2" type="ORF">WG622_07450</name>
</gene>
<dbReference type="InterPro" id="IPR011010">
    <property type="entry name" value="DNA_brk_join_enz"/>
</dbReference>
<dbReference type="InterPro" id="IPR013762">
    <property type="entry name" value="Integrase-like_cat_sf"/>
</dbReference>
<proteinExistence type="predicted"/>
<reference evidence="2 3" key="1">
    <citation type="submission" date="2024-03" db="EMBL/GenBank/DDBJ databases">
        <title>Cognatishimia coralii sp. nov., a marine bacterium isolated from coral surrounding seawater.</title>
        <authorList>
            <person name="Liu X."/>
            <person name="Liu S."/>
            <person name="Sun H."/>
            <person name="Zhang Y."/>
        </authorList>
    </citation>
    <scope>NUCLEOTIDE SEQUENCE [LARGE SCALE GENOMIC DNA]</scope>
    <source>
        <strain evidence="2 3">D5M38</strain>
    </source>
</reference>
<dbReference type="RefSeq" id="WP_339403017.1">
    <property type="nucleotide sequence ID" value="NZ_JBBGAZ010000003.1"/>
</dbReference>
<evidence type="ECO:0000313" key="3">
    <source>
        <dbReference type="Proteomes" id="UP001368270"/>
    </source>
</evidence>
<evidence type="ECO:0008006" key="4">
    <source>
        <dbReference type="Google" id="ProtNLM"/>
    </source>
</evidence>
<keyword evidence="1" id="KW-0233">DNA recombination</keyword>
<dbReference type="Gene3D" id="1.10.443.10">
    <property type="entry name" value="Intergrase catalytic core"/>
    <property type="match status" value="1"/>
</dbReference>
<dbReference type="SUPFAM" id="SSF56349">
    <property type="entry name" value="DNA breaking-rejoining enzymes"/>
    <property type="match status" value="1"/>
</dbReference>
<evidence type="ECO:0000256" key="1">
    <source>
        <dbReference type="ARBA" id="ARBA00023172"/>
    </source>
</evidence>
<name>A0ABU8QF69_9RHOB</name>
<organism evidence="2 3">
    <name type="scientific">Cognatishimia coralii</name>
    <dbReference type="NCBI Taxonomy" id="3083254"/>
    <lineage>
        <taxon>Bacteria</taxon>
        <taxon>Pseudomonadati</taxon>
        <taxon>Pseudomonadota</taxon>
        <taxon>Alphaproteobacteria</taxon>
        <taxon>Rhodobacterales</taxon>
        <taxon>Paracoccaceae</taxon>
        <taxon>Cognatishimia</taxon>
    </lineage>
</organism>